<evidence type="ECO:0000313" key="9">
    <source>
        <dbReference type="EMBL" id="TVY02138.1"/>
    </source>
</evidence>
<dbReference type="InterPro" id="IPR023090">
    <property type="entry name" value="UPF0702_alpha/beta_dom_sf"/>
</dbReference>
<feature type="transmembrane region" description="Helical" evidence="7">
    <location>
        <begin position="34"/>
        <end position="53"/>
    </location>
</feature>
<gene>
    <name evidence="9" type="ORF">FPZ45_06770</name>
</gene>
<evidence type="ECO:0000256" key="1">
    <source>
        <dbReference type="ARBA" id="ARBA00004651"/>
    </source>
</evidence>
<dbReference type="GO" id="GO:0005886">
    <property type="term" value="C:plasma membrane"/>
    <property type="evidence" value="ECO:0007669"/>
    <property type="project" value="UniProtKB-SubCell"/>
</dbReference>
<evidence type="ECO:0000259" key="8">
    <source>
        <dbReference type="Pfam" id="PF04239"/>
    </source>
</evidence>
<sequence length="181" mass="20797">MNESLEIILRTILAYLWLWLYTRLIGMRLISQSSYHLFVLAMMIGTIGGNMAFNLKISLMNFILSMFVISVIGYVLMRISLYSKKADTAISGKPTVIIKEGVLLQEEMKKYKYSKEALMQSLRGEGIFELEQVEFAILELNGTLSVLKKRKYRNVTWQDLESITRLSDDSDDASGAKNWIY</sequence>
<evidence type="ECO:0000256" key="3">
    <source>
        <dbReference type="ARBA" id="ARBA00022475"/>
    </source>
</evidence>
<accession>A0A559JQK0</accession>
<comment type="subcellular location">
    <subcellularLocation>
        <location evidence="1">Cell membrane</location>
        <topology evidence="1">Multi-pass membrane protein</topology>
    </subcellularLocation>
</comment>
<dbReference type="PANTHER" id="PTHR34582">
    <property type="entry name" value="UPF0702 TRANSMEMBRANE PROTEIN YCAP"/>
    <property type="match status" value="1"/>
</dbReference>
<dbReference type="Gene3D" id="3.30.240.20">
    <property type="entry name" value="bsu07140 like domains"/>
    <property type="match status" value="1"/>
</dbReference>
<dbReference type="Pfam" id="PF04239">
    <property type="entry name" value="DUF421"/>
    <property type="match status" value="1"/>
</dbReference>
<comment type="similarity">
    <text evidence="2">Belongs to the UPF0702 family.</text>
</comment>
<dbReference type="PANTHER" id="PTHR34582:SF7">
    <property type="entry name" value="UPF0702 TRANSMEMBRANE PROTEIN YDFS"/>
    <property type="match status" value="1"/>
</dbReference>
<proteinExistence type="inferred from homology"/>
<dbReference type="EMBL" id="VNJJ01000003">
    <property type="protein sequence ID" value="TVY02138.1"/>
    <property type="molecule type" value="Genomic_DNA"/>
</dbReference>
<evidence type="ECO:0000256" key="2">
    <source>
        <dbReference type="ARBA" id="ARBA00006448"/>
    </source>
</evidence>
<feature type="domain" description="YetF C-terminal" evidence="8">
    <location>
        <begin position="83"/>
        <end position="151"/>
    </location>
</feature>
<keyword evidence="6 7" id="KW-0472">Membrane</keyword>
<feature type="transmembrane region" description="Helical" evidence="7">
    <location>
        <begin position="6"/>
        <end position="22"/>
    </location>
</feature>
<dbReference type="Proteomes" id="UP000316330">
    <property type="component" value="Unassembled WGS sequence"/>
</dbReference>
<dbReference type="AlphaFoldDB" id="A0A559JQK0"/>
<evidence type="ECO:0000256" key="6">
    <source>
        <dbReference type="ARBA" id="ARBA00023136"/>
    </source>
</evidence>
<keyword evidence="5 7" id="KW-1133">Transmembrane helix</keyword>
<keyword evidence="4 7" id="KW-0812">Transmembrane</keyword>
<name>A0A559JQK0_9BACL</name>
<dbReference type="InterPro" id="IPR007353">
    <property type="entry name" value="DUF421"/>
</dbReference>
<evidence type="ECO:0000256" key="5">
    <source>
        <dbReference type="ARBA" id="ARBA00022989"/>
    </source>
</evidence>
<dbReference type="RefSeq" id="WP_144699731.1">
    <property type="nucleotide sequence ID" value="NZ_VNJJ01000003.1"/>
</dbReference>
<feature type="transmembrane region" description="Helical" evidence="7">
    <location>
        <begin position="59"/>
        <end position="77"/>
    </location>
</feature>
<keyword evidence="10" id="KW-1185">Reference proteome</keyword>
<keyword evidence="3" id="KW-1003">Cell membrane</keyword>
<evidence type="ECO:0000313" key="10">
    <source>
        <dbReference type="Proteomes" id="UP000316330"/>
    </source>
</evidence>
<dbReference type="OrthoDB" id="9778331at2"/>
<evidence type="ECO:0000256" key="4">
    <source>
        <dbReference type="ARBA" id="ARBA00022692"/>
    </source>
</evidence>
<organism evidence="9 10">
    <name type="scientific">Cohnella terricola</name>
    <dbReference type="NCBI Taxonomy" id="1289167"/>
    <lineage>
        <taxon>Bacteria</taxon>
        <taxon>Bacillati</taxon>
        <taxon>Bacillota</taxon>
        <taxon>Bacilli</taxon>
        <taxon>Bacillales</taxon>
        <taxon>Paenibacillaceae</taxon>
        <taxon>Cohnella</taxon>
    </lineage>
</organism>
<evidence type="ECO:0000256" key="7">
    <source>
        <dbReference type="SAM" id="Phobius"/>
    </source>
</evidence>
<reference evidence="9 10" key="1">
    <citation type="submission" date="2019-07" db="EMBL/GenBank/DDBJ databases">
        <authorList>
            <person name="Kim J."/>
        </authorList>
    </citation>
    <scope>NUCLEOTIDE SEQUENCE [LARGE SCALE GENOMIC DNA]</scope>
    <source>
        <strain evidence="9 10">G13</strain>
    </source>
</reference>
<comment type="caution">
    <text evidence="9">The sequence shown here is derived from an EMBL/GenBank/DDBJ whole genome shotgun (WGS) entry which is preliminary data.</text>
</comment>
<protein>
    <submittedName>
        <fullName evidence="9">DUF421 domain-containing protein</fullName>
    </submittedName>
</protein>